<gene>
    <name evidence="1" type="ORF">Taro_002933</name>
</gene>
<dbReference type="EMBL" id="NMUH01000073">
    <property type="protein sequence ID" value="MQL70635.1"/>
    <property type="molecule type" value="Genomic_DNA"/>
</dbReference>
<dbReference type="AlphaFoldDB" id="A0A843THY6"/>
<evidence type="ECO:0000313" key="1">
    <source>
        <dbReference type="EMBL" id="MQL70635.1"/>
    </source>
</evidence>
<organism evidence="1 2">
    <name type="scientific">Colocasia esculenta</name>
    <name type="common">Wild taro</name>
    <name type="synonym">Arum esculentum</name>
    <dbReference type="NCBI Taxonomy" id="4460"/>
    <lineage>
        <taxon>Eukaryota</taxon>
        <taxon>Viridiplantae</taxon>
        <taxon>Streptophyta</taxon>
        <taxon>Embryophyta</taxon>
        <taxon>Tracheophyta</taxon>
        <taxon>Spermatophyta</taxon>
        <taxon>Magnoliopsida</taxon>
        <taxon>Liliopsida</taxon>
        <taxon>Araceae</taxon>
        <taxon>Aroideae</taxon>
        <taxon>Colocasieae</taxon>
        <taxon>Colocasia</taxon>
    </lineage>
</organism>
<accession>A0A843THY6</accession>
<evidence type="ECO:0000313" key="2">
    <source>
        <dbReference type="Proteomes" id="UP000652761"/>
    </source>
</evidence>
<protein>
    <submittedName>
        <fullName evidence="1">Uncharacterized protein</fullName>
    </submittedName>
</protein>
<proteinExistence type="predicted"/>
<keyword evidence="2" id="KW-1185">Reference proteome</keyword>
<comment type="caution">
    <text evidence="1">The sequence shown here is derived from an EMBL/GenBank/DDBJ whole genome shotgun (WGS) entry which is preliminary data.</text>
</comment>
<dbReference type="Proteomes" id="UP000652761">
    <property type="component" value="Unassembled WGS sequence"/>
</dbReference>
<name>A0A843THY6_COLES</name>
<reference evidence="1" key="1">
    <citation type="submission" date="2017-07" db="EMBL/GenBank/DDBJ databases">
        <title>Taro Niue Genome Assembly and Annotation.</title>
        <authorList>
            <person name="Atibalentja N."/>
            <person name="Keating K."/>
            <person name="Fields C.J."/>
        </authorList>
    </citation>
    <scope>NUCLEOTIDE SEQUENCE</scope>
    <source>
        <strain evidence="1">Niue_2</strain>
        <tissue evidence="1">Leaf</tissue>
    </source>
</reference>
<sequence>MGRVAIEGEPGNVSKGAGALLTHRGPHSCPLCLASHGALLQASGEVAATAQNGSAPGDVSWSDCQPLGGLRGAKTFEI</sequence>